<dbReference type="InterPro" id="IPR032675">
    <property type="entry name" value="LRR_dom_sf"/>
</dbReference>
<dbReference type="EMBL" id="MK072545">
    <property type="protein sequence ID" value="AYV87229.1"/>
    <property type="molecule type" value="Genomic_DNA"/>
</dbReference>
<evidence type="ECO:0008006" key="2">
    <source>
        <dbReference type="Google" id="ProtNLM"/>
    </source>
</evidence>
<reference evidence="1" key="1">
    <citation type="submission" date="2018-10" db="EMBL/GenBank/DDBJ databases">
        <title>Hidden diversity of soil giant viruses.</title>
        <authorList>
            <person name="Schulz F."/>
            <person name="Alteio L."/>
            <person name="Goudeau D."/>
            <person name="Ryan E.M."/>
            <person name="Malmstrom R.R."/>
            <person name="Blanchard J."/>
            <person name="Woyke T."/>
        </authorList>
    </citation>
    <scope>NUCLEOTIDE SEQUENCE</scope>
    <source>
        <strain evidence="1">SYV1</strain>
    </source>
</reference>
<evidence type="ECO:0000313" key="1">
    <source>
        <dbReference type="EMBL" id="AYV87229.1"/>
    </source>
</evidence>
<gene>
    <name evidence="1" type="ORF">Sylvanvirus39_2</name>
</gene>
<dbReference type="SUPFAM" id="SSF52047">
    <property type="entry name" value="RNI-like"/>
    <property type="match status" value="1"/>
</dbReference>
<organism evidence="1">
    <name type="scientific">Sylvanvirus sp</name>
    <dbReference type="NCBI Taxonomy" id="2487774"/>
    <lineage>
        <taxon>Viruses</taxon>
    </lineage>
</organism>
<sequence>MSTSYTSYIKKVQRSNYLSPILLYTIFSYLRWHEDFVSCVRVNRKWHAWFLRKNGDVIWRHQHMNISVDQCSTPSQEQINDEDSYLYRTRVTNLEYKTDVFHRPDNDAPCLPKPPYMWIKHIHSLQMTWATQLNRSGDRFVEWKQLRVERTFWYILHRLLKVESLTFKEVDVDYILSHPTFKQILKNHFRTLKKLNIIQRRNNSPYVSFTDYDCSMFLDFARDGYFLYLQELTLICIKHGTGLSSFNIRKAILYCRQLKLLNFSHWGFRSSYEDNLAELGSLSSLTSLTLAHNTFYLELEHEYIPENIWFGNQLEKLPLLVHLDVSGNTPCVNISFITCISVHTPGLTSLSFGSHTFALDTIEWLACAFKKQLFPFLECLDLGEVNVESTSSEIEGGLTDLVSSFQYLTHLRILKWSVECEDSCFGFVNSHIVLPRTLESIFLFSEYGPRSSCFSTKLQGILNTLQRCQLPRLRHISLKEQTNLGTRQHLSKEDISSLATFLRAFKPRLQRLDLPLIEYKGFYSLRKYLETTVNSVYFGS</sequence>
<protein>
    <recommendedName>
        <fullName evidence="2">F-box domain-containing protein</fullName>
    </recommendedName>
</protein>
<proteinExistence type="predicted"/>
<dbReference type="Gene3D" id="3.80.10.10">
    <property type="entry name" value="Ribonuclease Inhibitor"/>
    <property type="match status" value="1"/>
</dbReference>
<accession>A0A3G5AMH1</accession>
<name>A0A3G5AMH1_9VIRU</name>